<comment type="caution">
    <text evidence="1">The sequence shown here is derived from an EMBL/GenBank/DDBJ whole genome shotgun (WGS) entry which is preliminary data.</text>
</comment>
<protein>
    <submittedName>
        <fullName evidence="1">Uncharacterized protein</fullName>
    </submittedName>
</protein>
<reference evidence="2" key="1">
    <citation type="submission" date="2016-07" db="EMBL/GenBank/DDBJ databases">
        <title>Nontailed viruses are major unrecognized killers of bacteria in the ocean.</title>
        <authorList>
            <person name="Kauffman K."/>
            <person name="Hussain F."/>
            <person name="Yang J."/>
            <person name="Arevalo P."/>
            <person name="Brown J."/>
            <person name="Cutler M."/>
            <person name="Kelly L."/>
            <person name="Polz M.F."/>
        </authorList>
    </citation>
    <scope>NUCLEOTIDE SEQUENCE [LARGE SCALE GENOMIC DNA]</scope>
    <source>
        <strain evidence="2">10N.261.48.B5</strain>
    </source>
</reference>
<organism evidence="1 2">
    <name type="scientific">Vibrio splendidus</name>
    <dbReference type="NCBI Taxonomy" id="29497"/>
    <lineage>
        <taxon>Bacteria</taxon>
        <taxon>Pseudomonadati</taxon>
        <taxon>Pseudomonadota</taxon>
        <taxon>Gammaproteobacteria</taxon>
        <taxon>Vibrionales</taxon>
        <taxon>Vibrionaceae</taxon>
        <taxon>Vibrio</taxon>
    </lineage>
</organism>
<dbReference type="AlphaFoldDB" id="A0A2N7JIP0"/>
<proteinExistence type="predicted"/>
<evidence type="ECO:0000313" key="1">
    <source>
        <dbReference type="EMBL" id="PMM40012.1"/>
    </source>
</evidence>
<evidence type="ECO:0000313" key="2">
    <source>
        <dbReference type="Proteomes" id="UP000235533"/>
    </source>
</evidence>
<name>A0A2N7JIP0_VIBSP</name>
<dbReference type="RefSeq" id="WP_102554199.1">
    <property type="nucleotide sequence ID" value="NZ_MCZF01000307.1"/>
</dbReference>
<sequence>MFNIFKGKSRAQRVQARLESGDQPSEIAIDIASKVTHKKHNRLIKKAVTEYNREHERKVFSE</sequence>
<dbReference type="EMBL" id="MCZF01000307">
    <property type="protein sequence ID" value="PMM40012.1"/>
    <property type="molecule type" value="Genomic_DNA"/>
</dbReference>
<dbReference type="Proteomes" id="UP000235533">
    <property type="component" value="Unassembled WGS sequence"/>
</dbReference>
<gene>
    <name evidence="1" type="ORF">BCT54_13090</name>
</gene>
<accession>A0A2N7JIP0</accession>